<reference evidence="1" key="2">
    <citation type="submission" date="2025-08" db="UniProtKB">
        <authorList>
            <consortium name="Ensembl"/>
        </authorList>
    </citation>
    <scope>IDENTIFICATION</scope>
</reference>
<accession>A0A3P8X3E6</accession>
<name>A0A3P8X3E6_CYNSE</name>
<reference evidence="1" key="3">
    <citation type="submission" date="2025-09" db="UniProtKB">
        <authorList>
            <consortium name="Ensembl"/>
        </authorList>
    </citation>
    <scope>IDENTIFICATION</scope>
</reference>
<dbReference type="STRING" id="244447.ENSCSEP00000032216"/>
<dbReference type="OMA" id="LMIWAYM"/>
<protein>
    <submittedName>
        <fullName evidence="1">Uncharacterized protein</fullName>
    </submittedName>
</protein>
<sequence length="79" mass="8955">MKLECKDLRLTCDLQNDCLKKTCKFPQSLMIWAYMSGKGEIAVITSSMNAQVYVDILDTFLIPSIERAQVCMLIVYITG</sequence>
<dbReference type="GeneTree" id="ENSGT01030000235278"/>
<dbReference type="InParanoid" id="A0A3P8X3E6"/>
<keyword evidence="2" id="KW-1185">Reference proteome</keyword>
<evidence type="ECO:0000313" key="1">
    <source>
        <dbReference type="Ensembl" id="ENSCSEP00000032216.1"/>
    </source>
</evidence>
<evidence type="ECO:0000313" key="2">
    <source>
        <dbReference type="Proteomes" id="UP000265120"/>
    </source>
</evidence>
<dbReference type="AlphaFoldDB" id="A0A3P8X3E6"/>
<dbReference type="Ensembl" id="ENSCSET00000032636.1">
    <property type="protein sequence ID" value="ENSCSEP00000032216.1"/>
    <property type="gene ID" value="ENSCSEG00000020676.1"/>
</dbReference>
<dbReference type="Gene3D" id="3.30.420.10">
    <property type="entry name" value="Ribonuclease H-like superfamily/Ribonuclease H"/>
    <property type="match status" value="1"/>
</dbReference>
<reference evidence="1 2" key="1">
    <citation type="journal article" date="2014" name="Nat. Genet.">
        <title>Whole-genome sequence of a flatfish provides insights into ZW sex chromosome evolution and adaptation to a benthic lifestyle.</title>
        <authorList>
            <person name="Chen S."/>
            <person name="Zhang G."/>
            <person name="Shao C."/>
            <person name="Huang Q."/>
            <person name="Liu G."/>
            <person name="Zhang P."/>
            <person name="Song W."/>
            <person name="An N."/>
            <person name="Chalopin D."/>
            <person name="Volff J.N."/>
            <person name="Hong Y."/>
            <person name="Li Q."/>
            <person name="Sha Z."/>
            <person name="Zhou H."/>
            <person name="Xie M."/>
            <person name="Yu Q."/>
            <person name="Liu Y."/>
            <person name="Xiang H."/>
            <person name="Wang N."/>
            <person name="Wu K."/>
            <person name="Yang C."/>
            <person name="Zhou Q."/>
            <person name="Liao X."/>
            <person name="Yang L."/>
            <person name="Hu Q."/>
            <person name="Zhang J."/>
            <person name="Meng L."/>
            <person name="Jin L."/>
            <person name="Tian Y."/>
            <person name="Lian J."/>
            <person name="Yang J."/>
            <person name="Miao G."/>
            <person name="Liu S."/>
            <person name="Liang Z."/>
            <person name="Yan F."/>
            <person name="Li Y."/>
            <person name="Sun B."/>
            <person name="Zhang H."/>
            <person name="Zhang J."/>
            <person name="Zhu Y."/>
            <person name="Du M."/>
            <person name="Zhao Y."/>
            <person name="Schartl M."/>
            <person name="Tang Q."/>
            <person name="Wang J."/>
        </authorList>
    </citation>
    <scope>NUCLEOTIDE SEQUENCE</scope>
</reference>
<proteinExistence type="predicted"/>
<dbReference type="GO" id="GO:0003676">
    <property type="term" value="F:nucleic acid binding"/>
    <property type="evidence" value="ECO:0007669"/>
    <property type="project" value="InterPro"/>
</dbReference>
<organism evidence="1 2">
    <name type="scientific">Cynoglossus semilaevis</name>
    <name type="common">Tongue sole</name>
    <dbReference type="NCBI Taxonomy" id="244447"/>
    <lineage>
        <taxon>Eukaryota</taxon>
        <taxon>Metazoa</taxon>
        <taxon>Chordata</taxon>
        <taxon>Craniata</taxon>
        <taxon>Vertebrata</taxon>
        <taxon>Euteleostomi</taxon>
        <taxon>Actinopterygii</taxon>
        <taxon>Neopterygii</taxon>
        <taxon>Teleostei</taxon>
        <taxon>Neoteleostei</taxon>
        <taxon>Acanthomorphata</taxon>
        <taxon>Carangaria</taxon>
        <taxon>Pleuronectiformes</taxon>
        <taxon>Pleuronectoidei</taxon>
        <taxon>Cynoglossidae</taxon>
        <taxon>Cynoglossinae</taxon>
        <taxon>Cynoglossus</taxon>
    </lineage>
</organism>
<dbReference type="InterPro" id="IPR036397">
    <property type="entry name" value="RNaseH_sf"/>
</dbReference>
<dbReference type="Proteomes" id="UP000265120">
    <property type="component" value="Chromosome 16"/>
</dbReference>